<evidence type="ECO:0000313" key="4">
    <source>
        <dbReference type="Proteomes" id="UP001369815"/>
    </source>
</evidence>
<sequence>MLFSKFLVNTLLATIALGISDTTAMSQPEITETLTTMTATMSSSTIDLLVMVNHDCMASEWEEMSPLLGHPIVATMANEAPMATKPANSSGSNSEPAANEPEEDSTPPLNPFTDELGSYQPAIMEEMISEYNRQNPHNQIPPFVICTSIHGRPRVYSRREIWLAIQAAVHDLAHDVRSGDRSLGAAWPRRLGFQRPNNVDDAAGSIMEYPIGVHEHDLPLTSLTGNTTLMRDRVTFMPDGTFTGIVRYTNETTWHFCYPHGWHSFQRGRTATRTLFRRGAGHIRGLWNRWLGYQHGGYERLDD</sequence>
<name>A0AAX6M8L7_9PEZI</name>
<dbReference type="Proteomes" id="UP001369815">
    <property type="component" value="Unassembled WGS sequence"/>
</dbReference>
<evidence type="ECO:0000256" key="2">
    <source>
        <dbReference type="SAM" id="SignalP"/>
    </source>
</evidence>
<feature type="chain" id="PRO_5043433229" evidence="2">
    <location>
        <begin position="19"/>
        <end position="303"/>
    </location>
</feature>
<keyword evidence="4" id="KW-1185">Reference proteome</keyword>
<feature type="region of interest" description="Disordered" evidence="1">
    <location>
        <begin position="82"/>
        <end position="116"/>
    </location>
</feature>
<feature type="signal peptide" evidence="2">
    <location>
        <begin position="1"/>
        <end position="18"/>
    </location>
</feature>
<comment type="caution">
    <text evidence="3">The sequence shown here is derived from an EMBL/GenBank/DDBJ whole genome shotgun (WGS) entry which is preliminary data.</text>
</comment>
<gene>
    <name evidence="3" type="ORF">Daesc_009071</name>
</gene>
<dbReference type="EMBL" id="JBANMG010000009">
    <property type="protein sequence ID" value="KAK6948999.1"/>
    <property type="molecule type" value="Genomic_DNA"/>
</dbReference>
<evidence type="ECO:0000256" key="1">
    <source>
        <dbReference type="SAM" id="MobiDB-lite"/>
    </source>
</evidence>
<evidence type="ECO:0000313" key="3">
    <source>
        <dbReference type="EMBL" id="KAK6948999.1"/>
    </source>
</evidence>
<dbReference type="AlphaFoldDB" id="A0AAX6M8L7"/>
<accession>A0AAX6M8L7</accession>
<reference evidence="3 4" key="1">
    <citation type="journal article" date="2024" name="Front Chem Biol">
        <title>Unveiling the potential of Daldinia eschscholtzii MFLUCC 19-0629 through bioactivity and bioinformatics studies for enhanced sustainable agriculture production.</title>
        <authorList>
            <person name="Brooks S."/>
            <person name="Weaver J.A."/>
            <person name="Klomchit A."/>
            <person name="Alharthi S.A."/>
            <person name="Onlamun T."/>
            <person name="Nurani R."/>
            <person name="Vong T.K."/>
            <person name="Alberti F."/>
            <person name="Greco C."/>
        </authorList>
    </citation>
    <scope>NUCLEOTIDE SEQUENCE [LARGE SCALE GENOMIC DNA]</scope>
    <source>
        <strain evidence="3">MFLUCC 19-0629</strain>
    </source>
</reference>
<organism evidence="3 4">
    <name type="scientific">Daldinia eschscholtzii</name>
    <dbReference type="NCBI Taxonomy" id="292717"/>
    <lineage>
        <taxon>Eukaryota</taxon>
        <taxon>Fungi</taxon>
        <taxon>Dikarya</taxon>
        <taxon>Ascomycota</taxon>
        <taxon>Pezizomycotina</taxon>
        <taxon>Sordariomycetes</taxon>
        <taxon>Xylariomycetidae</taxon>
        <taxon>Xylariales</taxon>
        <taxon>Hypoxylaceae</taxon>
        <taxon>Daldinia</taxon>
    </lineage>
</organism>
<feature type="compositionally biased region" description="Polar residues" evidence="1">
    <location>
        <begin position="86"/>
        <end position="96"/>
    </location>
</feature>
<proteinExistence type="predicted"/>
<keyword evidence="2" id="KW-0732">Signal</keyword>
<protein>
    <submittedName>
        <fullName evidence="3">Uncharacterized protein</fullName>
    </submittedName>
</protein>